<accession>A0ABS5EJK3</accession>
<sequence>MAIISRRSGLALGLSLATVSCAAVPPTPPTPAGRYAALVTAADQTAGQVVDHLAARERLEVQEASSMRFAAGGMPPTPPPPAAPVAGAVLDPAMKLIQLEAQRLAALSGGQALAEGQVGTALMGRLRDALATLGRVPGRWPSEAVRRRGLAGFATLAEPAPPGINAAGLALARQGAMGDAVLLMRAVVGDDRRSGLRGALAQRHEAWRSAQTAMLNRVRNDPNIGPDERMRIWGATQARLAADPPDVTAAELSRMFDALPAGHASAGAGDAAGVEAFGAAVARLQAVMAQPR</sequence>
<comment type="caution">
    <text evidence="2">The sequence shown here is derived from an EMBL/GenBank/DDBJ whole genome shotgun (WGS) entry which is preliminary data.</text>
</comment>
<dbReference type="PROSITE" id="PS51257">
    <property type="entry name" value="PROKAR_LIPOPROTEIN"/>
    <property type="match status" value="1"/>
</dbReference>
<name>A0ABS5EJK3_9PROT</name>
<feature type="chain" id="PRO_5046819401" evidence="1">
    <location>
        <begin position="23"/>
        <end position="292"/>
    </location>
</feature>
<evidence type="ECO:0000256" key="1">
    <source>
        <dbReference type="SAM" id="SignalP"/>
    </source>
</evidence>
<dbReference type="EMBL" id="JAAEDI010000016">
    <property type="protein sequence ID" value="MBR0651208.1"/>
    <property type="molecule type" value="Genomic_DNA"/>
</dbReference>
<protein>
    <submittedName>
        <fullName evidence="2">Uncharacterized protein</fullName>
    </submittedName>
</protein>
<reference evidence="3" key="1">
    <citation type="journal article" date="2021" name="Syst. Appl. Microbiol.">
        <title>Roseomonas hellenica sp. nov., isolated from roots of wild-growing Alkanna tinctoria.</title>
        <authorList>
            <person name="Rat A."/>
            <person name="Naranjo H.D."/>
            <person name="Lebbe L."/>
            <person name="Cnockaert M."/>
            <person name="Krigas N."/>
            <person name="Grigoriadou K."/>
            <person name="Maloupa E."/>
            <person name="Willems A."/>
        </authorList>
    </citation>
    <scope>NUCLEOTIDE SEQUENCE [LARGE SCALE GENOMIC DNA]</scope>
    <source>
        <strain evidence="3">LMG 31159</strain>
    </source>
</reference>
<dbReference type="Proteomes" id="UP000698752">
    <property type="component" value="Unassembled WGS sequence"/>
</dbReference>
<dbReference type="RefSeq" id="WP_211869874.1">
    <property type="nucleotide sequence ID" value="NZ_JAAEDI010000016.1"/>
</dbReference>
<keyword evidence="3" id="KW-1185">Reference proteome</keyword>
<proteinExistence type="predicted"/>
<evidence type="ECO:0000313" key="3">
    <source>
        <dbReference type="Proteomes" id="UP000698752"/>
    </source>
</evidence>
<evidence type="ECO:0000313" key="2">
    <source>
        <dbReference type="EMBL" id="MBR0651208.1"/>
    </source>
</evidence>
<feature type="signal peptide" evidence="1">
    <location>
        <begin position="1"/>
        <end position="22"/>
    </location>
</feature>
<keyword evidence="1" id="KW-0732">Signal</keyword>
<organism evidence="2 3">
    <name type="scientific">Neoroseomonas terrae</name>
    <dbReference type="NCBI Taxonomy" id="424799"/>
    <lineage>
        <taxon>Bacteria</taxon>
        <taxon>Pseudomonadati</taxon>
        <taxon>Pseudomonadota</taxon>
        <taxon>Alphaproteobacteria</taxon>
        <taxon>Acetobacterales</taxon>
        <taxon>Acetobacteraceae</taxon>
        <taxon>Neoroseomonas</taxon>
    </lineage>
</organism>
<gene>
    <name evidence="2" type="ORF">GXW78_16170</name>
</gene>